<proteinExistence type="predicted"/>
<dbReference type="GO" id="GO:0005840">
    <property type="term" value="C:ribosome"/>
    <property type="evidence" value="ECO:0007669"/>
    <property type="project" value="UniProtKB-KW"/>
</dbReference>
<dbReference type="InterPro" id="IPR000182">
    <property type="entry name" value="GNAT_dom"/>
</dbReference>
<keyword evidence="2" id="KW-0689">Ribosomal protein</keyword>
<gene>
    <name evidence="2" type="ORF">SAMN05444401_0058</name>
</gene>
<dbReference type="RefSeq" id="WP_073011576.1">
    <property type="nucleotide sequence ID" value="NZ_FQZO01000010.1"/>
</dbReference>
<evidence type="ECO:0000313" key="3">
    <source>
        <dbReference type="Proteomes" id="UP000184080"/>
    </source>
</evidence>
<dbReference type="Gene3D" id="3.40.630.30">
    <property type="match status" value="1"/>
</dbReference>
<feature type="domain" description="N-acetyltransferase" evidence="1">
    <location>
        <begin position="17"/>
        <end position="157"/>
    </location>
</feature>
<protein>
    <submittedName>
        <fullName evidence="2">Ribosomal protein S18 acetylase RimI</fullName>
    </submittedName>
</protein>
<dbReference type="EMBL" id="FQZO01000010">
    <property type="protein sequence ID" value="SHJ89944.1"/>
    <property type="molecule type" value="Genomic_DNA"/>
</dbReference>
<dbReference type="SUPFAM" id="SSF55729">
    <property type="entry name" value="Acyl-CoA N-acyltransferases (Nat)"/>
    <property type="match status" value="1"/>
</dbReference>
<dbReference type="InterPro" id="IPR016181">
    <property type="entry name" value="Acyl_CoA_acyltransferase"/>
</dbReference>
<reference evidence="2 3" key="1">
    <citation type="submission" date="2016-11" db="EMBL/GenBank/DDBJ databases">
        <authorList>
            <person name="Jaros S."/>
            <person name="Januszkiewicz K."/>
            <person name="Wedrychowicz H."/>
        </authorList>
    </citation>
    <scope>NUCLEOTIDE SEQUENCE [LARGE SCALE GENOMIC DNA]</scope>
    <source>
        <strain evidence="2 3">DSM 21864</strain>
    </source>
</reference>
<dbReference type="GO" id="GO:0016747">
    <property type="term" value="F:acyltransferase activity, transferring groups other than amino-acyl groups"/>
    <property type="evidence" value="ECO:0007669"/>
    <property type="project" value="InterPro"/>
</dbReference>
<keyword evidence="2" id="KW-0687">Ribonucleoprotein</keyword>
<name>A0A1M6N2P0_9CLOT</name>
<dbReference type="STRING" id="1121298.SAMN05444401_0058"/>
<dbReference type="AlphaFoldDB" id="A0A1M6N2P0"/>
<dbReference type="PROSITE" id="PS51186">
    <property type="entry name" value="GNAT"/>
    <property type="match status" value="1"/>
</dbReference>
<dbReference type="Proteomes" id="UP000184080">
    <property type="component" value="Unassembled WGS sequence"/>
</dbReference>
<accession>A0A1M6N2P0</accession>
<dbReference type="CDD" id="cd04301">
    <property type="entry name" value="NAT_SF"/>
    <property type="match status" value="1"/>
</dbReference>
<dbReference type="OrthoDB" id="119498at2"/>
<dbReference type="Pfam" id="PF13508">
    <property type="entry name" value="Acetyltransf_7"/>
    <property type="match status" value="1"/>
</dbReference>
<evidence type="ECO:0000313" key="2">
    <source>
        <dbReference type="EMBL" id="SHJ89944.1"/>
    </source>
</evidence>
<evidence type="ECO:0000259" key="1">
    <source>
        <dbReference type="PROSITE" id="PS51186"/>
    </source>
</evidence>
<organism evidence="2 3">
    <name type="scientific">Clostridium amylolyticum</name>
    <dbReference type="NCBI Taxonomy" id="1121298"/>
    <lineage>
        <taxon>Bacteria</taxon>
        <taxon>Bacillati</taxon>
        <taxon>Bacillota</taxon>
        <taxon>Clostridia</taxon>
        <taxon>Eubacteriales</taxon>
        <taxon>Clostridiaceae</taxon>
        <taxon>Clostridium</taxon>
    </lineage>
</organism>
<keyword evidence="3" id="KW-1185">Reference proteome</keyword>
<sequence length="157" mass="18523">MNIRFGEENDYLQLAELKWLHMEEDDMDYNEINLLGVDRQVFISEYVSFLKMNSSYQIFVAEEDGSIISAMFICIIPKLPKPNRKSESIAYLTSVYTRKEYRNKEIGSKLLAFIKDYAIKQKCELLFVWPSDKSVHWYERNGFSNENEIYECGLLGE</sequence>